<sequence>MWITPFVNKEGFRENQTRAIFSTIDNPPSHQMDGLIHWQAEKETGSSSQPHESNEITITPDIDTLLANIHSDELLPPSIDLSDIGLEALANFNEQPSQDSSSCTDGSCAELSTFLADAVFSQAAAIPPDPPSHPPHPPIKATTNQELGYSQHYDGIGLLSTILSQTPQRRSIPGSTIIAEQHYQSSTLPAKSGHRFSKEALQILKRWLALHSRYPYPTDEEKELLQHQTGLTKTQISNWFTNTRRKRRAQPKRNLFSHTDNTPIGPIDISRRPGTPAIDSNTNPLQRWVDSPPESEPASVTAIARAVASSWESPPRRNTHYRSMLTDEESDRSFGNGTSAISTGTSSGSSFASSNSHRSGGSFGSIGNINKLRSHRRRRRRAIPERKERTSLINPQKPYQCTFCAEAFRTKHDWQRHEKSLHLSLERWVCTPEGSRATNPRTNQICCVFCGMASPDDSHLETHNHTACKVRRVEDKSFYRKDHINQHLKLVHNAQFVDWSMKSWKITTSEIRSRCGFCGMTMSSWPARVDHLAEHFKNGSTMAGWKGDWGFEASVLDMLESSIPPYLIEMERTSTFPFTANSAPADSPCSAYELITLELAYFMVNYKEEMGKLPTDEEIQLEACRVIFASEASSRRCAESSWLRDLLMGDQEIARQARFAPLRHGAENRLCVLKINGKDNLFEQCPLEVQLRDLIQAKAVLDIHITDDELQEECCYIIGNIQELPIPHYDFIADWLIRLVMSSAGWLADFRQRAHLQKTQHSDGPLSRHLGLEVTHIHAEDHHTADGLVWSTTLSPSHSRSPGTTRRVTSAHRAQATELRAQSGRLDSGVRSRKSPGAFEDMMKKTFFMNDSNCYRRLAQELTRFVMATMSPNNPNQHVPSDAEIQHQARWILFESDDAWNQTAADNDEWLQRFKRDVGILPGPGLDSGQGAP</sequence>
<organism evidence="1 2">
    <name type="scientific">Fusarium keratoplasticum</name>
    <dbReference type="NCBI Taxonomy" id="1328300"/>
    <lineage>
        <taxon>Eukaryota</taxon>
        <taxon>Fungi</taxon>
        <taxon>Dikarya</taxon>
        <taxon>Ascomycota</taxon>
        <taxon>Pezizomycotina</taxon>
        <taxon>Sordariomycetes</taxon>
        <taxon>Hypocreomycetidae</taxon>
        <taxon>Hypocreales</taxon>
        <taxon>Nectriaceae</taxon>
        <taxon>Fusarium</taxon>
        <taxon>Fusarium solani species complex</taxon>
    </lineage>
</organism>
<gene>
    <name evidence="1" type="ORF">NCS57_01313100</name>
</gene>
<evidence type="ECO:0000313" key="1">
    <source>
        <dbReference type="EMBL" id="KAI8652491.1"/>
    </source>
</evidence>
<keyword evidence="2" id="KW-1185">Reference proteome</keyword>
<proteinExistence type="predicted"/>
<protein>
    <submittedName>
        <fullName evidence="1">Uncharacterized protein</fullName>
    </submittedName>
</protein>
<dbReference type="EMBL" id="CM046513">
    <property type="protein sequence ID" value="KAI8652491.1"/>
    <property type="molecule type" value="Genomic_DNA"/>
</dbReference>
<accession>A0ACC0QFB2</accession>
<comment type="caution">
    <text evidence="1">The sequence shown here is derived from an EMBL/GenBank/DDBJ whole genome shotgun (WGS) entry which is preliminary data.</text>
</comment>
<dbReference type="Proteomes" id="UP001065298">
    <property type="component" value="Chromosome 11"/>
</dbReference>
<name>A0ACC0QFB2_9HYPO</name>
<reference evidence="1" key="1">
    <citation type="submission" date="2022-06" db="EMBL/GenBank/DDBJ databases">
        <title>Fusarium solani species complex genomes reveal bases of compartmentalisation and animal pathogenesis.</title>
        <authorList>
            <person name="Tsai I.J."/>
        </authorList>
    </citation>
    <scope>NUCLEOTIDE SEQUENCE</scope>
    <source>
        <strain evidence="1">Fu6.1</strain>
    </source>
</reference>
<evidence type="ECO:0000313" key="2">
    <source>
        <dbReference type="Proteomes" id="UP001065298"/>
    </source>
</evidence>